<proteinExistence type="predicted"/>
<evidence type="ECO:0000313" key="1">
    <source>
        <dbReference type="EMBL" id="WNZ26606.1"/>
    </source>
</evidence>
<accession>A0AA96WQ10</accession>
<gene>
    <name evidence="1" type="ORF">HJG54_14335</name>
</gene>
<sequence>MNLPLDETLSRQVAEQIKSKARQPFENAHKAALVTAGAIYVQGFLIYASKPYRLVEHSWLEVNGAIVDPNLPHLKKKADELIYFPAQRLTVKQLKDAIEEAKEDYPEDNPLPIYGSAPYEYYGDVMLGGKEYLEAYQAAEAKCRELNQRMVEKN</sequence>
<name>A0AA96WQ10_9CYAN</name>
<dbReference type="AlphaFoldDB" id="A0AA96WQ10"/>
<protein>
    <submittedName>
        <fullName evidence="1">Uncharacterized protein</fullName>
    </submittedName>
</protein>
<reference evidence="1" key="1">
    <citation type="submission" date="2020-05" db="EMBL/GenBank/DDBJ databases">
        <authorList>
            <person name="Zhu T."/>
            <person name="Keshari N."/>
            <person name="Lu X."/>
        </authorList>
    </citation>
    <scope>NUCLEOTIDE SEQUENCE</scope>
    <source>
        <strain evidence="1">NK1-12</strain>
    </source>
</reference>
<organism evidence="1">
    <name type="scientific">Leptolyngbya sp. NK1-12</name>
    <dbReference type="NCBI Taxonomy" id="2547451"/>
    <lineage>
        <taxon>Bacteria</taxon>
        <taxon>Bacillati</taxon>
        <taxon>Cyanobacteriota</taxon>
        <taxon>Cyanophyceae</taxon>
        <taxon>Leptolyngbyales</taxon>
        <taxon>Leptolyngbyaceae</taxon>
        <taxon>Leptolyngbya group</taxon>
        <taxon>Leptolyngbya</taxon>
    </lineage>
</organism>
<dbReference type="EMBL" id="CP053586">
    <property type="protein sequence ID" value="WNZ26606.1"/>
    <property type="molecule type" value="Genomic_DNA"/>
</dbReference>